<dbReference type="EMBL" id="JAEKJA010000007">
    <property type="protein sequence ID" value="MBJ3776182.1"/>
    <property type="molecule type" value="Genomic_DNA"/>
</dbReference>
<comment type="similarity">
    <text evidence="2">Belongs to the polysaccharide deacetylase family.</text>
</comment>
<evidence type="ECO:0000256" key="4">
    <source>
        <dbReference type="ARBA" id="ARBA00032976"/>
    </source>
</evidence>
<dbReference type="PANTHER" id="PTHR43123">
    <property type="entry name" value="POLYSACCHARIDE DEACETYLASE-RELATED"/>
    <property type="match status" value="1"/>
</dbReference>
<proteinExistence type="inferred from homology"/>
<organism evidence="6 7">
    <name type="scientific">Acuticoccus mangrovi</name>
    <dbReference type="NCBI Taxonomy" id="2796142"/>
    <lineage>
        <taxon>Bacteria</taxon>
        <taxon>Pseudomonadati</taxon>
        <taxon>Pseudomonadota</taxon>
        <taxon>Alphaproteobacteria</taxon>
        <taxon>Hyphomicrobiales</taxon>
        <taxon>Amorphaceae</taxon>
        <taxon>Acuticoccus</taxon>
    </lineage>
</organism>
<comment type="function">
    <text evidence="1">Is involved in generating a small heat-stable compound (Nod), an acylated oligomer of N-acetylglucosamine, that stimulates mitosis in various plant protoplasts.</text>
</comment>
<gene>
    <name evidence="6" type="ORF">JCR33_10815</name>
</gene>
<dbReference type="SUPFAM" id="SSF88713">
    <property type="entry name" value="Glycoside hydrolase/deacetylase"/>
    <property type="match status" value="1"/>
</dbReference>
<dbReference type="PROSITE" id="PS51677">
    <property type="entry name" value="NODB"/>
    <property type="match status" value="1"/>
</dbReference>
<dbReference type="GO" id="GO:0016810">
    <property type="term" value="F:hydrolase activity, acting on carbon-nitrogen (but not peptide) bonds"/>
    <property type="evidence" value="ECO:0007669"/>
    <property type="project" value="InterPro"/>
</dbReference>
<evidence type="ECO:0000313" key="6">
    <source>
        <dbReference type="EMBL" id="MBJ3776182.1"/>
    </source>
</evidence>
<evidence type="ECO:0000256" key="1">
    <source>
        <dbReference type="ARBA" id="ARBA00003236"/>
    </source>
</evidence>
<dbReference type="PANTHER" id="PTHR43123:SF4">
    <property type="entry name" value="POLYSACCHARIDE DEACETYLASE"/>
    <property type="match status" value="1"/>
</dbReference>
<evidence type="ECO:0000313" key="7">
    <source>
        <dbReference type="Proteomes" id="UP000609531"/>
    </source>
</evidence>
<comment type="caution">
    <text evidence="6">The sequence shown here is derived from an EMBL/GenBank/DDBJ whole genome shotgun (WGS) entry which is preliminary data.</text>
</comment>
<dbReference type="Proteomes" id="UP000609531">
    <property type="component" value="Unassembled WGS sequence"/>
</dbReference>
<evidence type="ECO:0000256" key="2">
    <source>
        <dbReference type="ARBA" id="ARBA00010973"/>
    </source>
</evidence>
<protein>
    <recommendedName>
        <fullName evidence="3">Chitooligosaccharide deacetylase</fullName>
    </recommendedName>
    <alternativeName>
        <fullName evidence="4">Nodulation protein B</fullName>
    </alternativeName>
</protein>
<accession>A0A934IPZ8</accession>
<dbReference type="AlphaFoldDB" id="A0A934IPZ8"/>
<dbReference type="Gene3D" id="3.20.20.370">
    <property type="entry name" value="Glycoside hydrolase/deacetylase"/>
    <property type="match status" value="1"/>
</dbReference>
<evidence type="ECO:0000256" key="3">
    <source>
        <dbReference type="ARBA" id="ARBA00020071"/>
    </source>
</evidence>
<dbReference type="RefSeq" id="WP_198882059.1">
    <property type="nucleotide sequence ID" value="NZ_JAEKJA010000007.1"/>
</dbReference>
<dbReference type="Pfam" id="PF01522">
    <property type="entry name" value="Polysacc_deac_1"/>
    <property type="match status" value="1"/>
</dbReference>
<evidence type="ECO:0000259" key="5">
    <source>
        <dbReference type="PROSITE" id="PS51677"/>
    </source>
</evidence>
<dbReference type="InterPro" id="IPR002509">
    <property type="entry name" value="NODB_dom"/>
</dbReference>
<dbReference type="InterPro" id="IPR011330">
    <property type="entry name" value="Glyco_hydro/deAcase_b/a-brl"/>
</dbReference>
<sequence>MTRPAQFAPHLDRDFVGYGANPPDAAWPNGARIAVNICLNIEEGGEPSVSDGDEFTEGGLTFSRPGKSYLRDLGAESMFEYGSRVGFWRIHRLLQERALPATMYVCGLALERNAEVAAAIGAADYDLCGHGWRWEYPMDLTEDEERDRIARTIAAAERTVGRRPEGWYCRYAPSHHTRRLLVEEGGFLYDSDSYADDLPYWTTVGGAPHLIVPYSLMANDVLAMRSGLATADLYFAFLRDAFDTLYREGTHTPRMLSVGLHGRIIGHPGRFPGLERFLDHLAALPDVWVCRRADIARHWSQKHPYPGEP</sequence>
<reference evidence="6" key="1">
    <citation type="submission" date="2020-12" db="EMBL/GenBank/DDBJ databases">
        <title>Bacterial taxonomy.</title>
        <authorList>
            <person name="Pan X."/>
        </authorList>
    </citation>
    <scope>NUCLEOTIDE SEQUENCE</scope>
    <source>
        <strain evidence="6">B2012</strain>
    </source>
</reference>
<feature type="domain" description="NodB homology" evidence="5">
    <location>
        <begin position="73"/>
        <end position="290"/>
    </location>
</feature>
<dbReference type="GO" id="GO:0005975">
    <property type="term" value="P:carbohydrate metabolic process"/>
    <property type="evidence" value="ECO:0007669"/>
    <property type="project" value="InterPro"/>
</dbReference>
<name>A0A934IPZ8_9HYPH</name>
<keyword evidence="7" id="KW-1185">Reference proteome</keyword>